<name>A0AAD6UGI5_9AGAR</name>
<dbReference type="Proteomes" id="UP001222325">
    <property type="component" value="Unassembled WGS sequence"/>
</dbReference>
<dbReference type="Gene3D" id="3.80.10.10">
    <property type="entry name" value="Ribonuclease Inhibitor"/>
    <property type="match status" value="1"/>
</dbReference>
<protein>
    <recommendedName>
        <fullName evidence="3">F-box domain-containing protein</fullName>
    </recommendedName>
</protein>
<evidence type="ECO:0000313" key="1">
    <source>
        <dbReference type="EMBL" id="KAJ7095862.1"/>
    </source>
</evidence>
<dbReference type="EMBL" id="JARJCN010000012">
    <property type="protein sequence ID" value="KAJ7095862.1"/>
    <property type="molecule type" value="Genomic_DNA"/>
</dbReference>
<evidence type="ECO:0008006" key="3">
    <source>
        <dbReference type="Google" id="ProtNLM"/>
    </source>
</evidence>
<sequence length="376" mass="42166">MQIPSELVSLILADLYYKNAQSPFSTPDYSTLSACSLVSSLWTVPSQTLLFRHITLEVARAFGRYVDGPSRNQALLSHVRVLSVSLSFGDRSDEQDPVHFPVSTLVAILGCCPKLYELIIRARKLFSLDSASKSELADVVRNAPLCIRSLRMLECGVQSPILYEFVALFPDLQFLTIGVEITASPPPWMPAFQLYELKLYRTLSSEVLTWLLSASRTTLRILELRDMPGMHTQTDLAICCSGIQSLRLMRYNSHAAAILTQCTNLLELVLLNVPAFVSIPDLPPSLEHIAVLIQTYTASVDLQPLIAALDVLPRLRILTFMGDPQIQQLPQLKAICLTKNVALYTPRHKFWINDDPVVATSFPRRRRSTSNFYLMN</sequence>
<evidence type="ECO:0000313" key="2">
    <source>
        <dbReference type="Proteomes" id="UP001222325"/>
    </source>
</evidence>
<proteinExistence type="predicted"/>
<dbReference type="SUPFAM" id="SSF52047">
    <property type="entry name" value="RNI-like"/>
    <property type="match status" value="1"/>
</dbReference>
<organism evidence="1 2">
    <name type="scientific">Mycena belliarum</name>
    <dbReference type="NCBI Taxonomy" id="1033014"/>
    <lineage>
        <taxon>Eukaryota</taxon>
        <taxon>Fungi</taxon>
        <taxon>Dikarya</taxon>
        <taxon>Basidiomycota</taxon>
        <taxon>Agaricomycotina</taxon>
        <taxon>Agaricomycetes</taxon>
        <taxon>Agaricomycetidae</taxon>
        <taxon>Agaricales</taxon>
        <taxon>Marasmiineae</taxon>
        <taxon>Mycenaceae</taxon>
        <taxon>Mycena</taxon>
    </lineage>
</organism>
<dbReference type="AlphaFoldDB" id="A0AAD6UGI5"/>
<gene>
    <name evidence="1" type="ORF">B0H15DRAFT_880581</name>
</gene>
<keyword evidence="2" id="KW-1185">Reference proteome</keyword>
<dbReference type="InterPro" id="IPR032675">
    <property type="entry name" value="LRR_dom_sf"/>
</dbReference>
<comment type="caution">
    <text evidence="1">The sequence shown here is derived from an EMBL/GenBank/DDBJ whole genome shotgun (WGS) entry which is preliminary data.</text>
</comment>
<reference evidence="1" key="1">
    <citation type="submission" date="2023-03" db="EMBL/GenBank/DDBJ databases">
        <title>Massive genome expansion in bonnet fungi (Mycena s.s.) driven by repeated elements and novel gene families across ecological guilds.</title>
        <authorList>
            <consortium name="Lawrence Berkeley National Laboratory"/>
            <person name="Harder C.B."/>
            <person name="Miyauchi S."/>
            <person name="Viragh M."/>
            <person name="Kuo A."/>
            <person name="Thoen E."/>
            <person name="Andreopoulos B."/>
            <person name="Lu D."/>
            <person name="Skrede I."/>
            <person name="Drula E."/>
            <person name="Henrissat B."/>
            <person name="Morin E."/>
            <person name="Kohler A."/>
            <person name="Barry K."/>
            <person name="LaButti K."/>
            <person name="Morin E."/>
            <person name="Salamov A."/>
            <person name="Lipzen A."/>
            <person name="Mereny Z."/>
            <person name="Hegedus B."/>
            <person name="Baldrian P."/>
            <person name="Stursova M."/>
            <person name="Weitz H."/>
            <person name="Taylor A."/>
            <person name="Grigoriev I.V."/>
            <person name="Nagy L.G."/>
            <person name="Martin F."/>
            <person name="Kauserud H."/>
        </authorList>
    </citation>
    <scope>NUCLEOTIDE SEQUENCE</scope>
    <source>
        <strain evidence="1">CBHHK173m</strain>
    </source>
</reference>
<accession>A0AAD6UGI5</accession>